<dbReference type="Proteomes" id="UP001056120">
    <property type="component" value="Linkage Group LG26"/>
</dbReference>
<gene>
    <name evidence="1" type="ORF">L1987_78268</name>
</gene>
<dbReference type="EMBL" id="CM042043">
    <property type="protein sequence ID" value="KAI3695273.1"/>
    <property type="molecule type" value="Genomic_DNA"/>
</dbReference>
<sequence length="104" mass="11405">MLLLLAYSTAIESSKEIEAAMQISRRNALGSVINRAPDAPLDDFTIMKETLSVKDEELQKLAKDIRATDSTIKERAEKLTETAEAADSAPYAVHSYVWMSNAGS</sequence>
<accession>A0ACB8ZCF0</accession>
<comment type="caution">
    <text evidence="1">The sequence shown here is derived from an EMBL/GenBank/DDBJ whole genome shotgun (WGS) entry which is preliminary data.</text>
</comment>
<name>A0ACB8ZCF0_9ASTR</name>
<evidence type="ECO:0000313" key="2">
    <source>
        <dbReference type="Proteomes" id="UP001056120"/>
    </source>
</evidence>
<reference evidence="2" key="1">
    <citation type="journal article" date="2022" name="Mol. Ecol. Resour.">
        <title>The genomes of chicory, endive, great burdock and yacon provide insights into Asteraceae palaeo-polyploidization history and plant inulin production.</title>
        <authorList>
            <person name="Fan W."/>
            <person name="Wang S."/>
            <person name="Wang H."/>
            <person name="Wang A."/>
            <person name="Jiang F."/>
            <person name="Liu H."/>
            <person name="Zhao H."/>
            <person name="Xu D."/>
            <person name="Zhang Y."/>
        </authorList>
    </citation>
    <scope>NUCLEOTIDE SEQUENCE [LARGE SCALE GENOMIC DNA]</scope>
    <source>
        <strain evidence="2">cv. Yunnan</strain>
    </source>
</reference>
<evidence type="ECO:0000313" key="1">
    <source>
        <dbReference type="EMBL" id="KAI3695273.1"/>
    </source>
</evidence>
<protein>
    <submittedName>
        <fullName evidence="1">Uncharacterized protein</fullName>
    </submittedName>
</protein>
<proteinExistence type="predicted"/>
<organism evidence="1 2">
    <name type="scientific">Smallanthus sonchifolius</name>
    <dbReference type="NCBI Taxonomy" id="185202"/>
    <lineage>
        <taxon>Eukaryota</taxon>
        <taxon>Viridiplantae</taxon>
        <taxon>Streptophyta</taxon>
        <taxon>Embryophyta</taxon>
        <taxon>Tracheophyta</taxon>
        <taxon>Spermatophyta</taxon>
        <taxon>Magnoliopsida</taxon>
        <taxon>eudicotyledons</taxon>
        <taxon>Gunneridae</taxon>
        <taxon>Pentapetalae</taxon>
        <taxon>asterids</taxon>
        <taxon>campanulids</taxon>
        <taxon>Asterales</taxon>
        <taxon>Asteraceae</taxon>
        <taxon>Asteroideae</taxon>
        <taxon>Heliantheae alliance</taxon>
        <taxon>Millerieae</taxon>
        <taxon>Smallanthus</taxon>
    </lineage>
</organism>
<reference evidence="1 2" key="2">
    <citation type="journal article" date="2022" name="Mol. Ecol. Resour.">
        <title>The genomes of chicory, endive, great burdock and yacon provide insights into Asteraceae paleo-polyploidization history and plant inulin production.</title>
        <authorList>
            <person name="Fan W."/>
            <person name="Wang S."/>
            <person name="Wang H."/>
            <person name="Wang A."/>
            <person name="Jiang F."/>
            <person name="Liu H."/>
            <person name="Zhao H."/>
            <person name="Xu D."/>
            <person name="Zhang Y."/>
        </authorList>
    </citation>
    <scope>NUCLEOTIDE SEQUENCE [LARGE SCALE GENOMIC DNA]</scope>
    <source>
        <strain evidence="2">cv. Yunnan</strain>
        <tissue evidence="1">Leaves</tissue>
    </source>
</reference>
<keyword evidence="2" id="KW-1185">Reference proteome</keyword>